<dbReference type="Proteomes" id="UP000254968">
    <property type="component" value="Unassembled WGS sequence"/>
</dbReference>
<protein>
    <submittedName>
        <fullName evidence="1">Uncharacterized protein</fullName>
    </submittedName>
</protein>
<gene>
    <name evidence="1" type="ORF">NCTC13315_00692</name>
</gene>
<accession>A0A378HZ12</accession>
<proteinExistence type="predicted"/>
<evidence type="ECO:0000313" key="2">
    <source>
        <dbReference type="Proteomes" id="UP000254968"/>
    </source>
</evidence>
<dbReference type="EMBL" id="UGNV01000001">
    <property type="protein sequence ID" value="STX28168.1"/>
    <property type="molecule type" value="Genomic_DNA"/>
</dbReference>
<name>A0A378HZ12_9GAMM</name>
<dbReference type="OrthoDB" id="9808612at2"/>
<dbReference type="AlphaFoldDB" id="A0A378HZ12"/>
<organism evidence="1 2">
    <name type="scientific">Legionella beliardensis</name>
    <dbReference type="NCBI Taxonomy" id="91822"/>
    <lineage>
        <taxon>Bacteria</taxon>
        <taxon>Pseudomonadati</taxon>
        <taxon>Pseudomonadota</taxon>
        <taxon>Gammaproteobacteria</taxon>
        <taxon>Legionellales</taxon>
        <taxon>Legionellaceae</taxon>
        <taxon>Legionella</taxon>
    </lineage>
</organism>
<dbReference type="RefSeq" id="WP_115301936.1">
    <property type="nucleotide sequence ID" value="NZ_CAAAHO010000001.1"/>
</dbReference>
<evidence type="ECO:0000313" key="1">
    <source>
        <dbReference type="EMBL" id="STX28168.1"/>
    </source>
</evidence>
<keyword evidence="2" id="KW-1185">Reference proteome</keyword>
<reference evidence="1 2" key="1">
    <citation type="submission" date="2018-06" db="EMBL/GenBank/DDBJ databases">
        <authorList>
            <consortium name="Pathogen Informatics"/>
            <person name="Doyle S."/>
        </authorList>
    </citation>
    <scope>NUCLEOTIDE SEQUENCE [LARGE SCALE GENOMIC DNA]</scope>
    <source>
        <strain evidence="1 2">NCTC13315</strain>
    </source>
</reference>
<sequence>MRRDSTNQLSLNQIKNKIFFCGLVKGRPIAYAKDAHTADEITQFIKNEYHFNLKVKLTASLKFEKATSLEDMIKGLQCDEILLDPTGILTRATALLHVAREVRLHYPKLITGCYFNSEQRIIHFVLRTSNESNLLAEMQNKITAFIKNATFDLSFLAQIQISYFMPQGKLIAIDKKSAKKRYISPSINYVLNKLKVPLLLVSASSAQAMSEPVLPPEPLSLPAISRVNAWIEGSALYLKNRRIKNYSFKHDNNGKWGGFGRLAGDLPLTHSLGLQIEGLKGGVNHQSLTSVEGILFWRNPAYGLLGPRVDYTDFHRLEQYLYAAHGEGYFNTLTIRAEGGGISAHCHGRDQSSGYAELDAHWYVMPNLDLNIGGAIAKERSAGQVGFEFQPGLAVLPGLSVLADFRAGDHNLRYASLGLRYYFADTKSLIRRHREDMVLPSMDLLALEDIHMRQAPQFHS</sequence>